<proteinExistence type="predicted"/>
<reference evidence="6 7" key="1">
    <citation type="submission" date="2020-08" db="EMBL/GenBank/DDBJ databases">
        <title>Whole genome shotgun sequence of Actinoplanes ianthinogenes NBRC 13996.</title>
        <authorList>
            <person name="Komaki H."/>
            <person name="Tamura T."/>
        </authorList>
    </citation>
    <scope>NUCLEOTIDE SEQUENCE [LARGE SCALE GENOMIC DNA]</scope>
    <source>
        <strain evidence="6 7">NBRC 13996</strain>
    </source>
</reference>
<dbReference type="Proteomes" id="UP000676967">
    <property type="component" value="Chromosome"/>
</dbReference>
<accession>A0ABM7LY14</accession>
<dbReference type="SUPFAM" id="SSF56059">
    <property type="entry name" value="Glutathione synthetase ATP-binding domain-like"/>
    <property type="match status" value="1"/>
</dbReference>
<dbReference type="Pfam" id="PF02655">
    <property type="entry name" value="ATP-grasp_3"/>
    <property type="match status" value="1"/>
</dbReference>
<keyword evidence="3 4" id="KW-0067">ATP-binding</keyword>
<sequence length="426" mass="45364">MERARLAVVYDTGSASPLEISRVARIFSPMAIVLGESAHAAGMAGFFQDADLVTPAGATLAEQAELLSEWKPDGIVTFSERMLRRTATLADGLGLPFHGPGTAELLTDKYRQRAALAEAGVSPVRSRLLTSPEQWAEAVSHTGLPAVLKPRSGEGSRNTFLIEGVEEGETRVRALLAGPEDELVVEEYLTGRPEPLYGDYVSVECATVAGVVHPIAVTGKYPLTPPFREAGNFWPSHLGAHEEDEVTELAVAAVRALGITGGLSHIEIKLTPDGPRIIEVNGRLGGSIAELARRATGVDLVEVACRIALGERPQIERARPAQVYFQHLTLTPSYPCTVAEIRGVADAARVPGIRQFRPYVRAGEALPGGVHTGELDLLAGDAPDHAAMSRTLADALRRVTYVLDTEEGRREVPAAQLTAACGSGRA</sequence>
<protein>
    <submittedName>
        <fullName evidence="6">Carboxylase</fullName>
    </submittedName>
</protein>
<keyword evidence="2 4" id="KW-0547">Nucleotide-binding</keyword>
<evidence type="ECO:0000313" key="7">
    <source>
        <dbReference type="Proteomes" id="UP000676967"/>
    </source>
</evidence>
<organism evidence="6 7">
    <name type="scientific">Actinoplanes ianthinogenes</name>
    <dbReference type="NCBI Taxonomy" id="122358"/>
    <lineage>
        <taxon>Bacteria</taxon>
        <taxon>Bacillati</taxon>
        <taxon>Actinomycetota</taxon>
        <taxon>Actinomycetes</taxon>
        <taxon>Micromonosporales</taxon>
        <taxon>Micromonosporaceae</taxon>
        <taxon>Actinoplanes</taxon>
    </lineage>
</organism>
<dbReference type="RefSeq" id="WP_189329049.1">
    <property type="nucleotide sequence ID" value="NZ_AP023356.1"/>
</dbReference>
<evidence type="ECO:0000259" key="5">
    <source>
        <dbReference type="PROSITE" id="PS50975"/>
    </source>
</evidence>
<dbReference type="PANTHER" id="PTHR43585:SF2">
    <property type="entry name" value="ATP-GRASP ENZYME FSQD"/>
    <property type="match status" value="1"/>
</dbReference>
<name>A0ABM7LY14_9ACTN</name>
<evidence type="ECO:0000256" key="4">
    <source>
        <dbReference type="PROSITE-ProRule" id="PRU00409"/>
    </source>
</evidence>
<evidence type="ECO:0000313" key="6">
    <source>
        <dbReference type="EMBL" id="BCJ44126.1"/>
    </source>
</evidence>
<keyword evidence="7" id="KW-1185">Reference proteome</keyword>
<dbReference type="PANTHER" id="PTHR43585">
    <property type="entry name" value="FUMIPYRROLE BIOSYNTHESIS PROTEIN C"/>
    <property type="match status" value="1"/>
</dbReference>
<gene>
    <name evidence="6" type="ORF">Aiant_47830</name>
</gene>
<evidence type="ECO:0000256" key="3">
    <source>
        <dbReference type="ARBA" id="ARBA00022840"/>
    </source>
</evidence>
<evidence type="ECO:0000256" key="2">
    <source>
        <dbReference type="ARBA" id="ARBA00022741"/>
    </source>
</evidence>
<keyword evidence="1" id="KW-0436">Ligase</keyword>
<dbReference type="InterPro" id="IPR011761">
    <property type="entry name" value="ATP-grasp"/>
</dbReference>
<feature type="domain" description="ATP-grasp" evidence="5">
    <location>
        <begin position="113"/>
        <end position="309"/>
    </location>
</feature>
<dbReference type="InterPro" id="IPR052032">
    <property type="entry name" value="ATP-dep_AA_Ligase"/>
</dbReference>
<dbReference type="EMBL" id="AP023356">
    <property type="protein sequence ID" value="BCJ44126.1"/>
    <property type="molecule type" value="Genomic_DNA"/>
</dbReference>
<dbReference type="Gene3D" id="3.30.470.20">
    <property type="entry name" value="ATP-grasp fold, B domain"/>
    <property type="match status" value="1"/>
</dbReference>
<dbReference type="PROSITE" id="PS50975">
    <property type="entry name" value="ATP_GRASP"/>
    <property type="match status" value="1"/>
</dbReference>
<evidence type="ECO:0000256" key="1">
    <source>
        <dbReference type="ARBA" id="ARBA00022598"/>
    </source>
</evidence>
<dbReference type="InterPro" id="IPR003806">
    <property type="entry name" value="ATP-grasp_PylC-type"/>
</dbReference>